<proteinExistence type="predicted"/>
<gene>
    <name evidence="2" type="ORF">BCV70DRAFT_197202</name>
</gene>
<organism evidence="2 3">
    <name type="scientific">Testicularia cyperi</name>
    <dbReference type="NCBI Taxonomy" id="1882483"/>
    <lineage>
        <taxon>Eukaryota</taxon>
        <taxon>Fungi</taxon>
        <taxon>Dikarya</taxon>
        <taxon>Basidiomycota</taxon>
        <taxon>Ustilaginomycotina</taxon>
        <taxon>Ustilaginomycetes</taxon>
        <taxon>Ustilaginales</taxon>
        <taxon>Anthracoideaceae</taxon>
        <taxon>Testicularia</taxon>
    </lineage>
</organism>
<feature type="signal peptide" evidence="1">
    <location>
        <begin position="1"/>
        <end position="21"/>
    </location>
</feature>
<feature type="chain" id="PRO_5016360542" evidence="1">
    <location>
        <begin position="22"/>
        <end position="165"/>
    </location>
</feature>
<reference evidence="2 3" key="1">
    <citation type="journal article" date="2018" name="Mol. Biol. Evol.">
        <title>Broad Genomic Sampling Reveals a Smut Pathogenic Ancestry of the Fungal Clade Ustilaginomycotina.</title>
        <authorList>
            <person name="Kijpornyongpan T."/>
            <person name="Mondo S.J."/>
            <person name="Barry K."/>
            <person name="Sandor L."/>
            <person name="Lee J."/>
            <person name="Lipzen A."/>
            <person name="Pangilinan J."/>
            <person name="LaButti K."/>
            <person name="Hainaut M."/>
            <person name="Henrissat B."/>
            <person name="Grigoriev I.V."/>
            <person name="Spatafora J.W."/>
            <person name="Aime M.C."/>
        </authorList>
    </citation>
    <scope>NUCLEOTIDE SEQUENCE [LARGE SCALE GENOMIC DNA]</scope>
    <source>
        <strain evidence="2 3">MCA 3645</strain>
    </source>
</reference>
<dbReference type="EMBL" id="KZ819188">
    <property type="protein sequence ID" value="PWZ02959.1"/>
    <property type="molecule type" value="Genomic_DNA"/>
</dbReference>
<evidence type="ECO:0000313" key="3">
    <source>
        <dbReference type="Proteomes" id="UP000246740"/>
    </source>
</evidence>
<evidence type="ECO:0000256" key="1">
    <source>
        <dbReference type="SAM" id="SignalP"/>
    </source>
</evidence>
<dbReference type="InParanoid" id="A0A317Y009"/>
<evidence type="ECO:0000313" key="2">
    <source>
        <dbReference type="EMBL" id="PWZ02959.1"/>
    </source>
</evidence>
<dbReference type="AlphaFoldDB" id="A0A317Y009"/>
<accession>A0A317Y009</accession>
<keyword evidence="1" id="KW-0732">Signal</keyword>
<dbReference type="Proteomes" id="UP000246740">
    <property type="component" value="Unassembled WGS sequence"/>
</dbReference>
<keyword evidence="3" id="KW-1185">Reference proteome</keyword>
<protein>
    <submittedName>
        <fullName evidence="2">Uncharacterized protein</fullName>
    </submittedName>
</protein>
<name>A0A317Y009_9BASI</name>
<sequence length="165" mass="19009">MKAIFKILLVLAVLSGFRVMAAPTAFRPSFGDRSASGSNQLPPQVHDKYFFRAPTSEYYETSIEKAKEISIGKYKKFNKELFEDDVRNYFETAGFENDIVSLKHYLRKARNDKERVYFRPLNFPPVPSRTLQEFWDDFVINYNKVLDELEIPASAAGAAARNVRP</sequence>